<sequence length="73" mass="8189">MPQTTYEQRCCLISLRKRLVHLVISAAVTLLLLIALQAPIPTLVLGIILTVALHAGLICLQSLQRHRYDFTPR</sequence>
<organism evidence="2 3">
    <name type="scientific">Deinococcus radiotolerans</name>
    <dbReference type="NCBI Taxonomy" id="1309407"/>
    <lineage>
        <taxon>Bacteria</taxon>
        <taxon>Thermotogati</taxon>
        <taxon>Deinococcota</taxon>
        <taxon>Deinococci</taxon>
        <taxon>Deinococcales</taxon>
        <taxon>Deinococcaceae</taxon>
        <taxon>Deinococcus</taxon>
    </lineage>
</organism>
<keyword evidence="1" id="KW-0472">Membrane</keyword>
<evidence type="ECO:0000313" key="2">
    <source>
        <dbReference type="EMBL" id="GGL20434.1"/>
    </source>
</evidence>
<feature type="transmembrane region" description="Helical" evidence="1">
    <location>
        <begin position="43"/>
        <end position="63"/>
    </location>
</feature>
<evidence type="ECO:0000313" key="3">
    <source>
        <dbReference type="Proteomes" id="UP000604341"/>
    </source>
</evidence>
<comment type="caution">
    <text evidence="2">The sequence shown here is derived from an EMBL/GenBank/DDBJ whole genome shotgun (WGS) entry which is preliminary data.</text>
</comment>
<keyword evidence="3" id="KW-1185">Reference proteome</keyword>
<reference evidence="3" key="1">
    <citation type="journal article" date="2019" name="Int. J. Syst. Evol. Microbiol.">
        <title>The Global Catalogue of Microorganisms (GCM) 10K type strain sequencing project: providing services to taxonomists for standard genome sequencing and annotation.</title>
        <authorList>
            <consortium name="The Broad Institute Genomics Platform"/>
            <consortium name="The Broad Institute Genome Sequencing Center for Infectious Disease"/>
            <person name="Wu L."/>
            <person name="Ma J."/>
        </authorList>
    </citation>
    <scope>NUCLEOTIDE SEQUENCE [LARGE SCALE GENOMIC DNA]</scope>
    <source>
        <strain evidence="3">JCM 19173</strain>
    </source>
</reference>
<dbReference type="EMBL" id="BMPE01000040">
    <property type="protein sequence ID" value="GGL20434.1"/>
    <property type="molecule type" value="Genomic_DNA"/>
</dbReference>
<gene>
    <name evidence="2" type="ORF">GCM10010844_44140</name>
</gene>
<protein>
    <submittedName>
        <fullName evidence="2">Uncharacterized protein</fullName>
    </submittedName>
</protein>
<name>A0ABQ2FRQ1_9DEIO</name>
<evidence type="ECO:0000256" key="1">
    <source>
        <dbReference type="SAM" id="Phobius"/>
    </source>
</evidence>
<keyword evidence="1" id="KW-1133">Transmembrane helix</keyword>
<dbReference type="Proteomes" id="UP000604341">
    <property type="component" value="Unassembled WGS sequence"/>
</dbReference>
<feature type="transmembrane region" description="Helical" evidence="1">
    <location>
        <begin position="19"/>
        <end position="37"/>
    </location>
</feature>
<proteinExistence type="predicted"/>
<keyword evidence="1" id="KW-0812">Transmembrane</keyword>
<accession>A0ABQ2FRQ1</accession>